<gene>
    <name evidence="2" type="ORF">A2478_00135</name>
</gene>
<organism evidence="2 3">
    <name type="scientific">Candidatus Falkowbacteria bacterium RIFOXYC2_FULL_36_12</name>
    <dbReference type="NCBI Taxonomy" id="1798002"/>
    <lineage>
        <taxon>Bacteria</taxon>
        <taxon>Candidatus Falkowiibacteriota</taxon>
    </lineage>
</organism>
<dbReference type="EMBL" id="MFGJ01000008">
    <property type="protein sequence ID" value="OGF30849.1"/>
    <property type="molecule type" value="Genomic_DNA"/>
</dbReference>
<reference evidence="2 3" key="1">
    <citation type="journal article" date="2016" name="Nat. Commun.">
        <title>Thousands of microbial genomes shed light on interconnected biogeochemical processes in an aquifer system.</title>
        <authorList>
            <person name="Anantharaman K."/>
            <person name="Brown C.T."/>
            <person name="Hug L.A."/>
            <person name="Sharon I."/>
            <person name="Castelle C.J."/>
            <person name="Probst A.J."/>
            <person name="Thomas B.C."/>
            <person name="Singh A."/>
            <person name="Wilkins M.J."/>
            <person name="Karaoz U."/>
            <person name="Brodie E.L."/>
            <person name="Williams K.H."/>
            <person name="Hubbard S.S."/>
            <person name="Banfield J.F."/>
        </authorList>
    </citation>
    <scope>NUCLEOTIDE SEQUENCE [LARGE SCALE GENOMIC DNA]</scope>
</reference>
<dbReference type="AlphaFoldDB" id="A0A1F5SW58"/>
<keyword evidence="1" id="KW-0472">Membrane</keyword>
<evidence type="ECO:0000256" key="1">
    <source>
        <dbReference type="SAM" id="Phobius"/>
    </source>
</evidence>
<evidence type="ECO:0008006" key="4">
    <source>
        <dbReference type="Google" id="ProtNLM"/>
    </source>
</evidence>
<sequence>MPTQFLVPQFIEVEDKIFAFITVRQFVIMISALLIGALEYKLLSFVFFVPIALVTFGLAASLAFVRINGRPVHFFLLNFFQTFKRPKIRIWNKESYVKKVQEIKDEKGGVVEIKPLKKSVSGSRLQDMALIINTGGVYKGEDDYYEDSDLFLEDKGKIDDKARIMDDLNQKKV</sequence>
<name>A0A1F5SW58_9BACT</name>
<feature type="transmembrane region" description="Helical" evidence="1">
    <location>
        <begin position="17"/>
        <end position="38"/>
    </location>
</feature>
<dbReference type="STRING" id="1798002.A2478_00135"/>
<dbReference type="InterPro" id="IPR024414">
    <property type="entry name" value="Uncharacterised_PrgI"/>
</dbReference>
<evidence type="ECO:0000313" key="2">
    <source>
        <dbReference type="EMBL" id="OGF30849.1"/>
    </source>
</evidence>
<evidence type="ECO:0000313" key="3">
    <source>
        <dbReference type="Proteomes" id="UP000179001"/>
    </source>
</evidence>
<keyword evidence="1" id="KW-0812">Transmembrane</keyword>
<accession>A0A1F5SW58</accession>
<dbReference type="Pfam" id="PF12666">
    <property type="entry name" value="PrgI"/>
    <property type="match status" value="1"/>
</dbReference>
<comment type="caution">
    <text evidence="2">The sequence shown here is derived from an EMBL/GenBank/DDBJ whole genome shotgun (WGS) entry which is preliminary data.</text>
</comment>
<protein>
    <recommendedName>
        <fullName evidence="4">PrgI family protein</fullName>
    </recommendedName>
</protein>
<keyword evidence="1" id="KW-1133">Transmembrane helix</keyword>
<proteinExistence type="predicted"/>
<dbReference type="Proteomes" id="UP000179001">
    <property type="component" value="Unassembled WGS sequence"/>
</dbReference>
<feature type="transmembrane region" description="Helical" evidence="1">
    <location>
        <begin position="44"/>
        <end position="65"/>
    </location>
</feature>